<gene>
    <name evidence="2" type="ORF">KCU98_g6283</name>
</gene>
<evidence type="ECO:0000313" key="2">
    <source>
        <dbReference type="EMBL" id="KAG9983167.1"/>
    </source>
</evidence>
<name>A0A9P8FUG9_AURME</name>
<feature type="compositionally biased region" description="Acidic residues" evidence="1">
    <location>
        <begin position="97"/>
        <end position="111"/>
    </location>
</feature>
<reference evidence="2" key="1">
    <citation type="journal article" date="2021" name="J Fungi (Basel)">
        <title>Virulence traits and population genomics of the black yeast Aureobasidium melanogenum.</title>
        <authorList>
            <person name="Cernosa A."/>
            <person name="Sun X."/>
            <person name="Gostincar C."/>
            <person name="Fang C."/>
            <person name="Gunde-Cimerman N."/>
            <person name="Song Z."/>
        </authorList>
    </citation>
    <scope>NUCLEOTIDE SEQUENCE</scope>
    <source>
        <strain evidence="2">EXF-9298</strain>
    </source>
</reference>
<evidence type="ECO:0000256" key="1">
    <source>
        <dbReference type="SAM" id="MobiDB-lite"/>
    </source>
</evidence>
<accession>A0A9P8FUG9</accession>
<organism evidence="2 3">
    <name type="scientific">Aureobasidium melanogenum</name>
    <name type="common">Aureobasidium pullulans var. melanogenum</name>
    <dbReference type="NCBI Taxonomy" id="46634"/>
    <lineage>
        <taxon>Eukaryota</taxon>
        <taxon>Fungi</taxon>
        <taxon>Dikarya</taxon>
        <taxon>Ascomycota</taxon>
        <taxon>Pezizomycotina</taxon>
        <taxon>Dothideomycetes</taxon>
        <taxon>Dothideomycetidae</taxon>
        <taxon>Dothideales</taxon>
        <taxon>Saccotheciaceae</taxon>
        <taxon>Aureobasidium</taxon>
    </lineage>
</organism>
<dbReference type="EMBL" id="JAHFXS010000630">
    <property type="protein sequence ID" value="KAG9983167.1"/>
    <property type="molecule type" value="Genomic_DNA"/>
</dbReference>
<protein>
    <submittedName>
        <fullName evidence="2">Uncharacterized protein</fullName>
    </submittedName>
</protein>
<evidence type="ECO:0000313" key="3">
    <source>
        <dbReference type="Proteomes" id="UP000729357"/>
    </source>
</evidence>
<reference evidence="2" key="2">
    <citation type="submission" date="2021-08" db="EMBL/GenBank/DDBJ databases">
        <authorList>
            <person name="Gostincar C."/>
            <person name="Sun X."/>
            <person name="Song Z."/>
            <person name="Gunde-Cimerman N."/>
        </authorList>
    </citation>
    <scope>NUCLEOTIDE SEQUENCE</scope>
    <source>
        <strain evidence="2">EXF-9298</strain>
    </source>
</reference>
<feature type="region of interest" description="Disordered" evidence="1">
    <location>
        <begin position="67"/>
        <end position="116"/>
    </location>
</feature>
<feature type="non-terminal residue" evidence="2">
    <location>
        <position position="181"/>
    </location>
</feature>
<sequence>MENSNIKYTSESVKMSNSHINIDSSPNTNIDIRYTAPSHHDINTLQSTTEPHPQWYGIQLAKQQSWQEQRVFAHHQRVRSVSSKSPADNSTSNDDNSAIDDDDDEEGDTTESETPWRFSHLAKQFSKLEQECFANGFAKVKVNVQGLEERGNERPEWRFEDLARHWERLEQKAFAGNFRAR</sequence>
<dbReference type="AlphaFoldDB" id="A0A9P8FUG9"/>
<proteinExistence type="predicted"/>
<keyword evidence="3" id="KW-1185">Reference proteome</keyword>
<comment type="caution">
    <text evidence="2">The sequence shown here is derived from an EMBL/GenBank/DDBJ whole genome shotgun (WGS) entry which is preliminary data.</text>
</comment>
<dbReference type="Proteomes" id="UP000729357">
    <property type="component" value="Unassembled WGS sequence"/>
</dbReference>